<evidence type="ECO:0000259" key="1">
    <source>
        <dbReference type="PROSITE" id="PS51841"/>
    </source>
</evidence>
<dbReference type="InterPro" id="IPR036415">
    <property type="entry name" value="Lamin_tail_dom_sf"/>
</dbReference>
<feature type="domain" description="LTD" evidence="1">
    <location>
        <begin position="1"/>
        <end position="105"/>
    </location>
</feature>
<dbReference type="Pfam" id="PF00932">
    <property type="entry name" value="LTD"/>
    <property type="match status" value="2"/>
</dbReference>
<dbReference type="Gene3D" id="2.60.40.1260">
    <property type="entry name" value="Lamin Tail domain"/>
    <property type="match status" value="1"/>
</dbReference>
<proteinExistence type="predicted"/>
<comment type="caution">
    <text evidence="2">The sequence shown here is derived from an EMBL/GenBank/DDBJ whole genome shotgun (WGS) entry which is preliminary data.</text>
</comment>
<dbReference type="InterPro" id="IPR001322">
    <property type="entry name" value="Lamin_tail_dom"/>
</dbReference>
<sequence length="606" mass="66248">MYHPPSGSGFEGSELEFVEIYNAGENAVDLSGAYFNDGIVFTFPDASSLDPGEFLVIVSNTAAFQERYSGVSASGEYEGQLDNSGERVQLLDASGQLLFVVDYRDSSPWPSEADGAGKSLVLRDPSLLPSDEDDYSAWRASSEELGSPARPEPSLDIVQVVINEVLTHTDLPLVDAIELHNPTGETAEIGGWYLSDQYENPKKYRIPNGSSVSPDGYFVVDEIAFGVGETGFSLNSHGEPLWLFSADENGNLTGYSYGVEFGASDNGVSFGRYVLSTGETEMVALSERTLGSENVEPLRGEIVVSEIYYDPSAGGYEYIELLNTSGENVRLYDIENPANTWRINGLAFDFPSGLTLQPNQMAVVTQVEPSVFREYYGPLEGVMVLGPYAGALDNAGERISLQKPDSPDLVDGQVFVPYIDVDVVDYNDKAPWPVSQQEGACIERVDLVGFGRDADSWALSYCEQGSPGWVRGMSYEVWKRAWFSDEDLQLVELTVPTSDFDEDGEANLWEYATGGSGRISLVGINQTNPEGGGFEMSVRRSLYPSDVVWNLWFSDALGDSGLWEERENEAEAITRTLLGDGSELIVFKGEIIGEASFFRLGLSLEN</sequence>
<name>A0A934RVK5_9BACT</name>
<evidence type="ECO:0000313" key="3">
    <source>
        <dbReference type="Proteomes" id="UP000617628"/>
    </source>
</evidence>
<protein>
    <submittedName>
        <fullName evidence="2">Lamin tail domain-containing protein</fullName>
    </submittedName>
</protein>
<gene>
    <name evidence="2" type="ORF">JIN87_03680</name>
</gene>
<evidence type="ECO:0000313" key="2">
    <source>
        <dbReference type="EMBL" id="MBK1875954.1"/>
    </source>
</evidence>
<dbReference type="SUPFAM" id="SSF74853">
    <property type="entry name" value="Lamin A/C globular tail domain"/>
    <property type="match status" value="3"/>
</dbReference>
<dbReference type="PROSITE" id="PS51841">
    <property type="entry name" value="LTD"/>
    <property type="match status" value="1"/>
</dbReference>
<dbReference type="Proteomes" id="UP000617628">
    <property type="component" value="Unassembled WGS sequence"/>
</dbReference>
<dbReference type="EMBL" id="JAENIL010000005">
    <property type="protein sequence ID" value="MBK1875954.1"/>
    <property type="molecule type" value="Genomic_DNA"/>
</dbReference>
<accession>A0A934RVK5</accession>
<keyword evidence="3" id="KW-1185">Reference proteome</keyword>
<reference evidence="2" key="1">
    <citation type="submission" date="2021-01" db="EMBL/GenBank/DDBJ databases">
        <title>Modified the classification status of verrucomicrobia.</title>
        <authorList>
            <person name="Feng X."/>
        </authorList>
    </citation>
    <scope>NUCLEOTIDE SEQUENCE</scope>
    <source>
        <strain evidence="2">KCTC 13126</strain>
    </source>
</reference>
<organism evidence="2 3">
    <name type="scientific">Pelagicoccus mobilis</name>
    <dbReference type="NCBI Taxonomy" id="415221"/>
    <lineage>
        <taxon>Bacteria</taxon>
        <taxon>Pseudomonadati</taxon>
        <taxon>Verrucomicrobiota</taxon>
        <taxon>Opitutia</taxon>
        <taxon>Puniceicoccales</taxon>
        <taxon>Pelagicoccaceae</taxon>
        <taxon>Pelagicoccus</taxon>
    </lineage>
</organism>
<dbReference type="AlphaFoldDB" id="A0A934RVK5"/>